<dbReference type="InterPro" id="IPR038275">
    <property type="entry name" value="Nuf2_N_sf"/>
</dbReference>
<evidence type="ECO:0000256" key="2">
    <source>
        <dbReference type="ARBA" id="ARBA00004123"/>
    </source>
</evidence>
<protein>
    <recommendedName>
        <fullName evidence="5">Probable kinetochore protein NUF2</fullName>
    </recommendedName>
    <alternativeName>
        <fullName evidence="14">Probable kinetochore protein nuf2</fullName>
    </alternativeName>
</protein>
<proteinExistence type="inferred from homology"/>
<dbReference type="EMBL" id="FJOG01000028">
    <property type="protein sequence ID" value="CZR64969.1"/>
    <property type="molecule type" value="Genomic_DNA"/>
</dbReference>
<keyword evidence="13" id="KW-0137">Centromere</keyword>
<dbReference type="Pfam" id="PF03800">
    <property type="entry name" value="Nuf2"/>
    <property type="match status" value="1"/>
</dbReference>
<accession>A0A1L7XIU9</accession>
<dbReference type="Proteomes" id="UP000184330">
    <property type="component" value="Unassembled WGS sequence"/>
</dbReference>
<keyword evidence="6" id="KW-0158">Chromosome</keyword>
<evidence type="ECO:0000256" key="3">
    <source>
        <dbReference type="ARBA" id="ARBA00004629"/>
    </source>
</evidence>
<evidence type="ECO:0000256" key="8">
    <source>
        <dbReference type="ARBA" id="ARBA00022776"/>
    </source>
</evidence>
<feature type="domain" description="Nuf2 DHR10-like" evidence="18">
    <location>
        <begin position="279"/>
        <end position="395"/>
    </location>
</feature>
<evidence type="ECO:0000256" key="15">
    <source>
        <dbReference type="SAM" id="Coils"/>
    </source>
</evidence>
<evidence type="ECO:0000256" key="6">
    <source>
        <dbReference type="ARBA" id="ARBA00022454"/>
    </source>
</evidence>
<evidence type="ECO:0000313" key="19">
    <source>
        <dbReference type="EMBL" id="CZR64969.1"/>
    </source>
</evidence>
<evidence type="ECO:0000256" key="4">
    <source>
        <dbReference type="ARBA" id="ARBA00005498"/>
    </source>
</evidence>
<feature type="domain" description="Kinetochore protein Nuf2 N-terminal" evidence="17">
    <location>
        <begin position="27"/>
        <end position="167"/>
    </location>
</feature>
<evidence type="ECO:0000313" key="20">
    <source>
        <dbReference type="Proteomes" id="UP000184330"/>
    </source>
</evidence>
<comment type="similarity">
    <text evidence="4">Belongs to the NUF2 family.</text>
</comment>
<keyword evidence="7" id="KW-0132">Cell division</keyword>
<reference evidence="19 20" key="1">
    <citation type="submission" date="2016-03" db="EMBL/GenBank/DDBJ databases">
        <authorList>
            <person name="Ploux O."/>
        </authorList>
    </citation>
    <scope>NUCLEOTIDE SEQUENCE [LARGE SCALE GENOMIC DNA]</scope>
    <source>
        <strain evidence="19 20">UAMH 11012</strain>
    </source>
</reference>
<feature type="compositionally biased region" description="Polar residues" evidence="16">
    <location>
        <begin position="1"/>
        <end position="17"/>
    </location>
</feature>
<keyword evidence="20" id="KW-1185">Reference proteome</keyword>
<dbReference type="GO" id="GO:0007052">
    <property type="term" value="P:mitotic spindle organization"/>
    <property type="evidence" value="ECO:0007669"/>
    <property type="project" value="TreeGrafter"/>
</dbReference>
<evidence type="ECO:0000256" key="10">
    <source>
        <dbReference type="ARBA" id="ARBA00023054"/>
    </source>
</evidence>
<keyword evidence="12" id="KW-0131">Cell cycle</keyword>
<organism evidence="19 20">
    <name type="scientific">Phialocephala subalpina</name>
    <dbReference type="NCBI Taxonomy" id="576137"/>
    <lineage>
        <taxon>Eukaryota</taxon>
        <taxon>Fungi</taxon>
        <taxon>Dikarya</taxon>
        <taxon>Ascomycota</taxon>
        <taxon>Pezizomycotina</taxon>
        <taxon>Leotiomycetes</taxon>
        <taxon>Helotiales</taxon>
        <taxon>Mollisiaceae</taxon>
        <taxon>Phialocephala</taxon>
        <taxon>Phialocephala fortinii species complex</taxon>
    </lineage>
</organism>
<dbReference type="GO" id="GO:0051383">
    <property type="term" value="P:kinetochore organization"/>
    <property type="evidence" value="ECO:0007669"/>
    <property type="project" value="TreeGrafter"/>
</dbReference>
<keyword evidence="9" id="KW-0995">Kinetochore</keyword>
<keyword evidence="11" id="KW-0539">Nucleus</keyword>
<dbReference type="AlphaFoldDB" id="A0A1L7XIU9"/>
<evidence type="ECO:0000256" key="14">
    <source>
        <dbReference type="ARBA" id="ARBA00072418"/>
    </source>
</evidence>
<dbReference type="STRING" id="576137.A0A1L7XIU9"/>
<feature type="region of interest" description="Disordered" evidence="16">
    <location>
        <begin position="1"/>
        <end position="26"/>
    </location>
</feature>
<dbReference type="OrthoDB" id="8194677at2759"/>
<dbReference type="PANTHER" id="PTHR21650:SF2">
    <property type="entry name" value="KINETOCHORE PROTEIN NUF2"/>
    <property type="match status" value="1"/>
</dbReference>
<comment type="function">
    <text evidence="1">Acts as a component of the essential kinetochore-associated NDC80 complex, which is required for chromosome segregation and spindle checkpoint activity.</text>
</comment>
<dbReference type="GO" id="GO:0044877">
    <property type="term" value="F:protein-containing complex binding"/>
    <property type="evidence" value="ECO:0007669"/>
    <property type="project" value="TreeGrafter"/>
</dbReference>
<evidence type="ECO:0000256" key="11">
    <source>
        <dbReference type="ARBA" id="ARBA00023242"/>
    </source>
</evidence>
<dbReference type="GO" id="GO:0051301">
    <property type="term" value="P:cell division"/>
    <property type="evidence" value="ECO:0007669"/>
    <property type="project" value="UniProtKB-KW"/>
</dbReference>
<dbReference type="InterPro" id="IPR041112">
    <property type="entry name" value="Nuf2_DHR10-like"/>
</dbReference>
<keyword evidence="10 15" id="KW-0175">Coiled coil</keyword>
<gene>
    <name evidence="19" type="ORF">PAC_14869</name>
</gene>
<evidence type="ECO:0000256" key="7">
    <source>
        <dbReference type="ARBA" id="ARBA00022618"/>
    </source>
</evidence>
<dbReference type="InterPro" id="IPR005549">
    <property type="entry name" value="Kinetochore_Nuf2_N"/>
</dbReference>
<evidence type="ECO:0000256" key="16">
    <source>
        <dbReference type="SAM" id="MobiDB-lite"/>
    </source>
</evidence>
<evidence type="ECO:0000256" key="12">
    <source>
        <dbReference type="ARBA" id="ARBA00023306"/>
    </source>
</evidence>
<evidence type="ECO:0000256" key="9">
    <source>
        <dbReference type="ARBA" id="ARBA00022838"/>
    </source>
</evidence>
<dbReference type="GO" id="GO:0051315">
    <property type="term" value="P:attachment of mitotic spindle microtubules to kinetochore"/>
    <property type="evidence" value="ECO:0007669"/>
    <property type="project" value="TreeGrafter"/>
</dbReference>
<evidence type="ECO:0000256" key="13">
    <source>
        <dbReference type="ARBA" id="ARBA00023328"/>
    </source>
</evidence>
<dbReference type="GO" id="GO:0031262">
    <property type="term" value="C:Ndc80 complex"/>
    <property type="evidence" value="ECO:0007669"/>
    <property type="project" value="InterPro"/>
</dbReference>
<feature type="coiled-coil region" evidence="15">
    <location>
        <begin position="275"/>
        <end position="438"/>
    </location>
</feature>
<dbReference type="PANTHER" id="PTHR21650">
    <property type="entry name" value="MEMBRALIN/KINETOCHORE PROTEIN NUF2"/>
    <property type="match status" value="1"/>
</dbReference>
<dbReference type="GO" id="GO:0045132">
    <property type="term" value="P:meiotic chromosome segregation"/>
    <property type="evidence" value="ECO:0007669"/>
    <property type="project" value="TreeGrafter"/>
</dbReference>
<keyword evidence="8" id="KW-0498">Mitosis</keyword>
<sequence>MSYNPRMSMVPNSQQQNRTKKKEDDSDAFMRLPDKEIVGCISDIGVPFTVADLQKPNPLQIQMIFEWFAELLMNATRETVDPAMRAAAEDICGEWMEIIPLETRNLMGFYVSLRKLLIECGITDFSFQDLYKPTHDRLVKIFSYIINFVRFRESQTAVIDEHFNKAETTKVRIEQLYMENQEMEARLEEMKRNRKAMEAHVAEKVKRNEELKRRLLDLRQSQEKVTRRFENVKTKKSEMTTILEDKTAQTLTLRQESAKLRPYVLQSPAALQASLTELSNALNAEKAQIDTLDRRARGLQTSTDTFSVVSSDVASCIKLLEEISAELAKEEEENVRIAKQRDALGERGNNVREVERTEGLLQRQLSKWLERTEKLREGSKEKAMSAKERMEELRAVHRKLTEERGEKGKEMERRRVRIEQTEKKMADLKENIENEVHSAHDEFMKMDSHIKLYITEMEQSIESA</sequence>
<dbReference type="FunFam" id="1.10.418.60:FF:000003">
    <property type="entry name" value="Probable kinetochore protein nuf2"/>
    <property type="match status" value="1"/>
</dbReference>
<comment type="subcellular location">
    <subcellularLocation>
        <location evidence="3">Chromosome</location>
        <location evidence="3">Centromere</location>
        <location evidence="3">Kinetochore</location>
    </subcellularLocation>
    <subcellularLocation>
        <location evidence="2">Nucleus</location>
    </subcellularLocation>
</comment>
<name>A0A1L7XIU9_9HELO</name>
<evidence type="ECO:0000256" key="5">
    <source>
        <dbReference type="ARBA" id="ARBA00017594"/>
    </source>
</evidence>
<evidence type="ECO:0000256" key="1">
    <source>
        <dbReference type="ARBA" id="ARBA00002772"/>
    </source>
</evidence>
<feature type="coiled-coil region" evidence="15">
    <location>
        <begin position="166"/>
        <end position="228"/>
    </location>
</feature>
<evidence type="ECO:0000259" key="18">
    <source>
        <dbReference type="Pfam" id="PF18595"/>
    </source>
</evidence>
<dbReference type="GO" id="GO:0005634">
    <property type="term" value="C:nucleus"/>
    <property type="evidence" value="ECO:0007669"/>
    <property type="project" value="UniProtKB-SubCell"/>
</dbReference>
<dbReference type="Pfam" id="PF18595">
    <property type="entry name" value="Nuf2_DHR10-like"/>
    <property type="match status" value="1"/>
</dbReference>
<evidence type="ECO:0000259" key="17">
    <source>
        <dbReference type="Pfam" id="PF03800"/>
    </source>
</evidence>
<dbReference type="Gene3D" id="1.10.418.60">
    <property type="entry name" value="Ncd80 complex, Nuf2 subunit"/>
    <property type="match status" value="1"/>
</dbReference>